<dbReference type="PROSITE" id="PS50862">
    <property type="entry name" value="AA_TRNA_LIGASE_II"/>
    <property type="match status" value="1"/>
</dbReference>
<comment type="catalytic activity">
    <reaction evidence="12 13">
        <text>tRNA(Phe) + L-phenylalanine + ATP = L-phenylalanyl-tRNA(Phe) + AMP + diphosphate + H(+)</text>
        <dbReference type="Rhea" id="RHEA:19413"/>
        <dbReference type="Rhea" id="RHEA-COMP:9668"/>
        <dbReference type="Rhea" id="RHEA-COMP:9699"/>
        <dbReference type="ChEBI" id="CHEBI:15378"/>
        <dbReference type="ChEBI" id="CHEBI:30616"/>
        <dbReference type="ChEBI" id="CHEBI:33019"/>
        <dbReference type="ChEBI" id="CHEBI:58095"/>
        <dbReference type="ChEBI" id="CHEBI:78442"/>
        <dbReference type="ChEBI" id="CHEBI:78531"/>
        <dbReference type="ChEBI" id="CHEBI:456215"/>
        <dbReference type="EC" id="6.1.1.20"/>
    </reaction>
</comment>
<dbReference type="EMBL" id="PEVY01000025">
    <property type="protein sequence ID" value="PIU75366.1"/>
    <property type="molecule type" value="Genomic_DNA"/>
</dbReference>
<dbReference type="Pfam" id="PF02912">
    <property type="entry name" value="Phe_tRNA-synt_N"/>
    <property type="match status" value="1"/>
</dbReference>
<dbReference type="InterPro" id="IPR004529">
    <property type="entry name" value="Phe-tRNA-synth_IIc_asu"/>
</dbReference>
<dbReference type="NCBIfam" id="TIGR00468">
    <property type="entry name" value="pheS"/>
    <property type="match status" value="1"/>
</dbReference>
<dbReference type="InterPro" id="IPR002319">
    <property type="entry name" value="Phenylalanyl-tRNA_Synthase"/>
</dbReference>
<dbReference type="HAMAP" id="MF_00281">
    <property type="entry name" value="Phe_tRNA_synth_alpha1"/>
    <property type="match status" value="1"/>
</dbReference>
<dbReference type="SUPFAM" id="SSF46589">
    <property type="entry name" value="tRNA-binding arm"/>
    <property type="match status" value="1"/>
</dbReference>
<organism evidence="15 16">
    <name type="scientific">Candidatus Portnoybacteria bacterium CG06_land_8_20_14_3_00_39_12</name>
    <dbReference type="NCBI Taxonomy" id="1974809"/>
    <lineage>
        <taxon>Bacteria</taxon>
        <taxon>Candidatus Portnoyibacteriota</taxon>
    </lineage>
</organism>
<dbReference type="Proteomes" id="UP000228775">
    <property type="component" value="Unassembled WGS sequence"/>
</dbReference>
<evidence type="ECO:0000256" key="13">
    <source>
        <dbReference type="HAMAP-Rule" id="MF_00281"/>
    </source>
</evidence>
<evidence type="ECO:0000259" key="14">
    <source>
        <dbReference type="PROSITE" id="PS50862"/>
    </source>
</evidence>
<comment type="cofactor">
    <cofactor evidence="13">
        <name>Mg(2+)</name>
        <dbReference type="ChEBI" id="CHEBI:18420"/>
    </cofactor>
    <text evidence="13">Binds 2 magnesium ions per tetramer.</text>
</comment>
<protein>
    <recommendedName>
        <fullName evidence="13">Phenylalanine--tRNA ligase alpha subunit</fullName>
        <ecNumber evidence="13">6.1.1.20</ecNumber>
    </recommendedName>
    <alternativeName>
        <fullName evidence="13">Phenylalanyl-tRNA synthetase alpha subunit</fullName>
        <shortName evidence="13">PheRS</shortName>
    </alternativeName>
</protein>
<evidence type="ECO:0000256" key="8">
    <source>
        <dbReference type="ARBA" id="ARBA00022840"/>
    </source>
</evidence>
<dbReference type="GO" id="GO:0006432">
    <property type="term" value="P:phenylalanyl-tRNA aminoacylation"/>
    <property type="evidence" value="ECO:0007669"/>
    <property type="project" value="UniProtKB-UniRule"/>
</dbReference>
<evidence type="ECO:0000313" key="15">
    <source>
        <dbReference type="EMBL" id="PIU75366.1"/>
    </source>
</evidence>
<dbReference type="GO" id="GO:0000287">
    <property type="term" value="F:magnesium ion binding"/>
    <property type="evidence" value="ECO:0007669"/>
    <property type="project" value="UniProtKB-UniRule"/>
</dbReference>
<evidence type="ECO:0000256" key="6">
    <source>
        <dbReference type="ARBA" id="ARBA00022723"/>
    </source>
</evidence>
<evidence type="ECO:0000256" key="7">
    <source>
        <dbReference type="ARBA" id="ARBA00022741"/>
    </source>
</evidence>
<proteinExistence type="inferred from homology"/>
<evidence type="ECO:0000256" key="11">
    <source>
        <dbReference type="ARBA" id="ARBA00023146"/>
    </source>
</evidence>
<dbReference type="InterPro" id="IPR006195">
    <property type="entry name" value="aa-tRNA-synth_II"/>
</dbReference>
<dbReference type="GO" id="GO:0005524">
    <property type="term" value="F:ATP binding"/>
    <property type="evidence" value="ECO:0007669"/>
    <property type="project" value="UniProtKB-UniRule"/>
</dbReference>
<dbReference type="InterPro" id="IPR045864">
    <property type="entry name" value="aa-tRNA-synth_II/BPL/LPL"/>
</dbReference>
<keyword evidence="4 13" id="KW-0963">Cytoplasm</keyword>
<keyword evidence="11 13" id="KW-0030">Aminoacyl-tRNA synthetase</keyword>
<keyword evidence="6 13" id="KW-0479">Metal-binding</keyword>
<dbReference type="GO" id="GO:0004826">
    <property type="term" value="F:phenylalanine-tRNA ligase activity"/>
    <property type="evidence" value="ECO:0007669"/>
    <property type="project" value="UniProtKB-UniRule"/>
</dbReference>
<dbReference type="AlphaFoldDB" id="A0A2M7AXQ5"/>
<keyword evidence="8 13" id="KW-0067">ATP-binding</keyword>
<dbReference type="InterPro" id="IPR010978">
    <property type="entry name" value="tRNA-bd_arm"/>
</dbReference>
<keyword evidence="9 13" id="KW-0460">Magnesium</keyword>
<dbReference type="PANTHER" id="PTHR11538">
    <property type="entry name" value="PHENYLALANYL-TRNA SYNTHETASE"/>
    <property type="match status" value="1"/>
</dbReference>
<comment type="caution">
    <text evidence="15">The sequence shown here is derived from an EMBL/GenBank/DDBJ whole genome shotgun (WGS) entry which is preliminary data.</text>
</comment>
<dbReference type="FunFam" id="3.30.930.10:FF:000089">
    <property type="entry name" value="Phenylalanine--tRNA ligase alpha subunit"/>
    <property type="match status" value="1"/>
</dbReference>
<comment type="similarity">
    <text evidence="2 13">Belongs to the class-II aminoacyl-tRNA synthetase family. Phe-tRNA synthetase alpha subunit type 1 subfamily.</text>
</comment>
<evidence type="ECO:0000256" key="2">
    <source>
        <dbReference type="ARBA" id="ARBA00010207"/>
    </source>
</evidence>
<dbReference type="GO" id="GO:0000049">
    <property type="term" value="F:tRNA binding"/>
    <property type="evidence" value="ECO:0007669"/>
    <property type="project" value="InterPro"/>
</dbReference>
<dbReference type="PANTHER" id="PTHR11538:SF41">
    <property type="entry name" value="PHENYLALANINE--TRNA LIGASE, MITOCHONDRIAL"/>
    <property type="match status" value="1"/>
</dbReference>
<dbReference type="GO" id="GO:0005737">
    <property type="term" value="C:cytoplasm"/>
    <property type="evidence" value="ECO:0007669"/>
    <property type="project" value="UniProtKB-SubCell"/>
</dbReference>
<evidence type="ECO:0000256" key="4">
    <source>
        <dbReference type="ARBA" id="ARBA00022490"/>
    </source>
</evidence>
<evidence type="ECO:0000256" key="10">
    <source>
        <dbReference type="ARBA" id="ARBA00022917"/>
    </source>
</evidence>
<reference evidence="16" key="1">
    <citation type="submission" date="2017-09" db="EMBL/GenBank/DDBJ databases">
        <title>Depth-based differentiation of microbial function through sediment-hosted aquifers and enrichment of novel symbionts in the deep terrestrial subsurface.</title>
        <authorList>
            <person name="Probst A.J."/>
            <person name="Ladd B."/>
            <person name="Jarett J.K."/>
            <person name="Geller-Mcgrath D.E."/>
            <person name="Sieber C.M.K."/>
            <person name="Emerson J.B."/>
            <person name="Anantharaman K."/>
            <person name="Thomas B.C."/>
            <person name="Malmstrom R."/>
            <person name="Stieglmeier M."/>
            <person name="Klingl A."/>
            <person name="Woyke T."/>
            <person name="Ryan C.M."/>
            <person name="Banfield J.F."/>
        </authorList>
    </citation>
    <scope>NUCLEOTIDE SEQUENCE [LARGE SCALE GENOMIC DNA]</scope>
</reference>
<dbReference type="InterPro" id="IPR022911">
    <property type="entry name" value="Phe_tRNA_ligase_alpha1_bac"/>
</dbReference>
<keyword evidence="10 13" id="KW-0648">Protein biosynthesis</keyword>
<sequence>MDLSQILFQAQKEARELKNIQQWEDLYRKYLGKKGKLSDALVALKDLTVEERKKQGQAINHFKQELTQLLAKTQDQLRGSLKAGQRFFDVSSPAVKIPQGHGHPIMEIRRQMEEIFGSLGFSVIEGQEVTSEYYNFDALNIPGDHPARDAMDTFWLGQNNQRSESMLLRTHTSAMQVPYMECHQPPFKIIIPGMVYRYEATDASHDYQFYQLEGLMIDRDISIANFKGVIDVVFQRIFNRQIKTRLRPGFFPFTEPSFEIDLSCVKCQGKGCTLCKQTGWLEIMGAGMVHPNVLRSAKLDHSGWQGFAFGMGLGRIAMIKWGIDDIRLFFSGDLRFLKQF</sequence>
<dbReference type="EC" id="6.1.1.20" evidence="13"/>
<comment type="subcellular location">
    <subcellularLocation>
        <location evidence="1 13">Cytoplasm</location>
    </subcellularLocation>
</comment>
<dbReference type="Gene3D" id="3.30.930.10">
    <property type="entry name" value="Bira Bifunctional Protein, Domain 2"/>
    <property type="match status" value="1"/>
</dbReference>
<keyword evidence="5 13" id="KW-0436">Ligase</keyword>
<evidence type="ECO:0000256" key="5">
    <source>
        <dbReference type="ARBA" id="ARBA00022598"/>
    </source>
</evidence>
<evidence type="ECO:0000256" key="3">
    <source>
        <dbReference type="ARBA" id="ARBA00011209"/>
    </source>
</evidence>
<dbReference type="CDD" id="cd00496">
    <property type="entry name" value="PheRS_alpha_core"/>
    <property type="match status" value="1"/>
</dbReference>
<feature type="binding site" evidence="13">
    <location>
        <position position="255"/>
    </location>
    <ligand>
        <name>Mg(2+)</name>
        <dbReference type="ChEBI" id="CHEBI:18420"/>
        <note>shared with beta subunit</note>
    </ligand>
</feature>
<gene>
    <name evidence="13" type="primary">pheS</name>
    <name evidence="15" type="ORF">COS76_01145</name>
</gene>
<name>A0A2M7AXQ5_9BACT</name>
<accession>A0A2M7AXQ5</accession>
<dbReference type="SUPFAM" id="SSF55681">
    <property type="entry name" value="Class II aaRS and biotin synthetases"/>
    <property type="match status" value="1"/>
</dbReference>
<evidence type="ECO:0000256" key="12">
    <source>
        <dbReference type="ARBA" id="ARBA00049255"/>
    </source>
</evidence>
<feature type="domain" description="Aminoacyl-transfer RNA synthetases class-II family profile" evidence="14">
    <location>
        <begin position="108"/>
        <end position="319"/>
    </location>
</feature>
<evidence type="ECO:0000313" key="16">
    <source>
        <dbReference type="Proteomes" id="UP000228775"/>
    </source>
</evidence>
<dbReference type="InterPro" id="IPR004188">
    <property type="entry name" value="Phe-tRNA_ligase_II_N"/>
</dbReference>
<evidence type="ECO:0000256" key="1">
    <source>
        <dbReference type="ARBA" id="ARBA00004496"/>
    </source>
</evidence>
<keyword evidence="7 13" id="KW-0547">Nucleotide-binding</keyword>
<evidence type="ECO:0000256" key="9">
    <source>
        <dbReference type="ARBA" id="ARBA00022842"/>
    </source>
</evidence>
<dbReference type="Pfam" id="PF01409">
    <property type="entry name" value="tRNA-synt_2d"/>
    <property type="match status" value="1"/>
</dbReference>
<comment type="subunit">
    <text evidence="3 13">Tetramer of two alpha and two beta subunits.</text>
</comment>